<accession>A0AAW9R3X4</accession>
<dbReference type="EMBL" id="JBBDHC010000003">
    <property type="protein sequence ID" value="MEJ1248679.1"/>
    <property type="molecule type" value="Genomic_DNA"/>
</dbReference>
<evidence type="ECO:0000313" key="5">
    <source>
        <dbReference type="Proteomes" id="UP001364472"/>
    </source>
</evidence>
<dbReference type="RefSeq" id="WP_337334395.1">
    <property type="nucleotide sequence ID" value="NZ_JBBDHC010000003.1"/>
</dbReference>
<feature type="domain" description="Aminoglycoside phosphotransferase" evidence="3">
    <location>
        <begin position="30"/>
        <end position="254"/>
    </location>
</feature>
<comment type="caution">
    <text evidence="4">The sequence shown here is derived from an EMBL/GenBank/DDBJ whole genome shotgun (WGS) entry which is preliminary data.</text>
</comment>
<dbReference type="PANTHER" id="PTHR33540:SF1">
    <property type="entry name" value="N-ACETYLMURAMATE_N-ACETYLGLUCOSAMINE KINASE"/>
    <property type="match status" value="1"/>
</dbReference>
<reference evidence="4 5" key="1">
    <citation type="journal article" date="2016" name="Antonie Van Leeuwenhoek">
        <title>Denitratimonas tolerans gen. nov., sp. nov., a denitrifying bacterium isolated from a bioreactor for tannery wastewater treatment.</title>
        <authorList>
            <person name="Han S.I."/>
            <person name="Kim J.O."/>
            <person name="Lee Y.R."/>
            <person name="Ekpeghere K.I."/>
            <person name="Koh S.C."/>
            <person name="Whang K.S."/>
        </authorList>
    </citation>
    <scope>NUCLEOTIDE SEQUENCE [LARGE SCALE GENOMIC DNA]</scope>
    <source>
        <strain evidence="4 5">KACC 17565</strain>
    </source>
</reference>
<evidence type="ECO:0000256" key="2">
    <source>
        <dbReference type="ARBA" id="ARBA00022840"/>
    </source>
</evidence>
<evidence type="ECO:0000256" key="1">
    <source>
        <dbReference type="ARBA" id="ARBA00022741"/>
    </source>
</evidence>
<dbReference type="Gene3D" id="3.90.1200.10">
    <property type="match status" value="1"/>
</dbReference>
<dbReference type="InterPro" id="IPR011009">
    <property type="entry name" value="Kinase-like_dom_sf"/>
</dbReference>
<sequence>MSEATPAPRDLERLAFARAHLGPAAPVPERASSDAGFRSYWRTRAADGSPRIVMDSPPDREDVRPWLAMQARLRTGGVRVPGVLAQDPENGWLLLEDLGANTVLQVIDADSADRWIGRAFEQLVRLQRIALPDGFPAYDEALVRRELALFPEWFLGRHLGLALTPSEERVWQAACAVLVAAFRNPPQGLVHRDFIVRNLMPAGDGVAVLDFQDAVRGPLAYDVLSLTKDAFVSWPQARVNGWISDYHHAARDAGLSRADPEAFRRDLDLIGVQRHLKVLGIFARLLHRDAKPRYLADAPRFLAYLDHTLPQYPELADLHALLAQRVFPRITPMALPA</sequence>
<dbReference type="Gene3D" id="3.30.200.20">
    <property type="entry name" value="Phosphorylase Kinase, domain 1"/>
    <property type="match status" value="1"/>
</dbReference>
<dbReference type="InterPro" id="IPR002575">
    <property type="entry name" value="Aminoglycoside_PTrfase"/>
</dbReference>
<protein>
    <submittedName>
        <fullName evidence="4">Phosphotransferase</fullName>
    </submittedName>
</protein>
<keyword evidence="2" id="KW-0067">ATP-binding</keyword>
<name>A0AAW9R3X4_9GAMM</name>
<proteinExistence type="predicted"/>
<evidence type="ECO:0000313" key="4">
    <source>
        <dbReference type="EMBL" id="MEJ1248679.1"/>
    </source>
</evidence>
<dbReference type="GO" id="GO:0005524">
    <property type="term" value="F:ATP binding"/>
    <property type="evidence" value="ECO:0007669"/>
    <property type="project" value="UniProtKB-KW"/>
</dbReference>
<evidence type="ECO:0000259" key="3">
    <source>
        <dbReference type="Pfam" id="PF01636"/>
    </source>
</evidence>
<organism evidence="4 5">
    <name type="scientific">Denitratimonas tolerans</name>
    <dbReference type="NCBI Taxonomy" id="1338420"/>
    <lineage>
        <taxon>Bacteria</taxon>
        <taxon>Pseudomonadati</taxon>
        <taxon>Pseudomonadota</taxon>
        <taxon>Gammaproteobacteria</taxon>
        <taxon>Lysobacterales</taxon>
        <taxon>Lysobacteraceae</taxon>
        <taxon>Denitratimonas</taxon>
    </lineage>
</organism>
<dbReference type="Proteomes" id="UP001364472">
    <property type="component" value="Unassembled WGS sequence"/>
</dbReference>
<dbReference type="SUPFAM" id="SSF56112">
    <property type="entry name" value="Protein kinase-like (PK-like)"/>
    <property type="match status" value="1"/>
</dbReference>
<dbReference type="Pfam" id="PF01636">
    <property type="entry name" value="APH"/>
    <property type="match status" value="1"/>
</dbReference>
<keyword evidence="5" id="KW-1185">Reference proteome</keyword>
<gene>
    <name evidence="4" type="ORF">WB794_03180</name>
</gene>
<keyword evidence="1" id="KW-0547">Nucleotide-binding</keyword>
<dbReference type="AlphaFoldDB" id="A0AAW9R3X4"/>
<dbReference type="PANTHER" id="PTHR33540">
    <property type="entry name" value="TRNA THREONYLCARBAMOYLADENOSINE BIOSYNTHESIS PROTEIN TSAE"/>
    <property type="match status" value="1"/>
</dbReference>